<keyword evidence="4" id="KW-1185">Reference proteome</keyword>
<dbReference type="SUPFAM" id="SSF53271">
    <property type="entry name" value="PRTase-like"/>
    <property type="match status" value="1"/>
</dbReference>
<gene>
    <name evidence="3" type="ORF">F9B74_00780</name>
</gene>
<dbReference type="AlphaFoldDB" id="A0A6L9Y4G2"/>
<dbReference type="InterPro" id="IPR029057">
    <property type="entry name" value="PRTase-like"/>
</dbReference>
<evidence type="ECO:0000313" key="3">
    <source>
        <dbReference type="EMBL" id="NEN74867.1"/>
    </source>
</evidence>
<accession>A0A6L9Y4G2</accession>
<dbReference type="Pfam" id="PF00156">
    <property type="entry name" value="Pribosyltran"/>
    <property type="match status" value="1"/>
</dbReference>
<dbReference type="PANTHER" id="PTHR47505:SF1">
    <property type="entry name" value="DNA UTILIZATION PROTEIN YHGH"/>
    <property type="match status" value="1"/>
</dbReference>
<dbReference type="InterPro" id="IPR051910">
    <property type="entry name" value="ComF/GntX_DNA_util-trans"/>
</dbReference>
<protein>
    <submittedName>
        <fullName evidence="3">ComF family protein</fullName>
    </submittedName>
</protein>
<dbReference type="PANTHER" id="PTHR47505">
    <property type="entry name" value="DNA UTILIZATION PROTEIN YHGH"/>
    <property type="match status" value="1"/>
</dbReference>
<organism evidence="3 4">
    <name type="scientific">Pelistega ratti</name>
    <dbReference type="NCBI Taxonomy" id="2652177"/>
    <lineage>
        <taxon>Bacteria</taxon>
        <taxon>Pseudomonadati</taxon>
        <taxon>Pseudomonadota</taxon>
        <taxon>Betaproteobacteria</taxon>
        <taxon>Burkholderiales</taxon>
        <taxon>Alcaligenaceae</taxon>
        <taxon>Pelistega</taxon>
    </lineage>
</organism>
<feature type="domain" description="Phosphoribosyltransferase" evidence="2">
    <location>
        <begin position="140"/>
        <end position="229"/>
    </location>
</feature>
<dbReference type="EMBL" id="JAAGYR010000001">
    <property type="protein sequence ID" value="NEN74867.1"/>
    <property type="molecule type" value="Genomic_DNA"/>
</dbReference>
<dbReference type="InterPro" id="IPR000836">
    <property type="entry name" value="PRTase_dom"/>
</dbReference>
<evidence type="ECO:0000256" key="1">
    <source>
        <dbReference type="ARBA" id="ARBA00008007"/>
    </source>
</evidence>
<dbReference type="CDD" id="cd06223">
    <property type="entry name" value="PRTases_typeI"/>
    <property type="match status" value="1"/>
</dbReference>
<evidence type="ECO:0000313" key="4">
    <source>
        <dbReference type="Proteomes" id="UP000477651"/>
    </source>
</evidence>
<dbReference type="Gene3D" id="3.40.50.2020">
    <property type="match status" value="1"/>
</dbReference>
<name>A0A6L9Y4G2_9BURK</name>
<comment type="similarity">
    <text evidence="1">Belongs to the ComF/GntX family.</text>
</comment>
<evidence type="ECO:0000259" key="2">
    <source>
        <dbReference type="Pfam" id="PF00156"/>
    </source>
</evidence>
<proteinExistence type="inferred from homology"/>
<comment type="caution">
    <text evidence="3">The sequence shown here is derived from an EMBL/GenBank/DDBJ whole genome shotgun (WGS) entry which is preliminary data.</text>
</comment>
<dbReference type="Proteomes" id="UP000477651">
    <property type="component" value="Unassembled WGS sequence"/>
</dbReference>
<sequence length="241" mass="27606">MFKNWMNFLSTPCPLCQEPSTKGLFCSVCQHDILYSLNHYPHRCSHCLLPLDKETTCENCREHRLILHRIFIGFDYIPPLNSLLLRFKNSYQPHLSRAFAHLFHQQLKQQNISLSPTDILIPIPSSEQSLQKRGFNPATLFAKDLAKQLGCQLDVSLLYKHPTQHHQKSLDREDRFAKSSHLYYCIKRYPKKHVILIDDILTTGSTLDCAARALIAAGVEKVDAFVIARTAKPLNSYTGTT</sequence>
<dbReference type="RefSeq" id="WP_163763669.1">
    <property type="nucleotide sequence ID" value="NZ_JAAGYR010000001.1"/>
</dbReference>
<reference evidence="3 4" key="1">
    <citation type="submission" date="2020-02" db="EMBL/GenBank/DDBJ databases">
        <title>Pelistega sp. NLN82 were isolated from wild rodents of the Hainan Island.</title>
        <authorList>
            <person name="Niu N."/>
            <person name="Zhou J."/>
        </authorList>
    </citation>
    <scope>NUCLEOTIDE SEQUENCE [LARGE SCALE GENOMIC DNA]</scope>
    <source>
        <strain evidence="3 4">NLN82</strain>
    </source>
</reference>